<dbReference type="AlphaFoldDB" id="A0A7W9PVM0"/>
<protein>
    <recommendedName>
        <fullName evidence="2">Ricin B lectin domain-containing protein</fullName>
    </recommendedName>
</protein>
<gene>
    <name evidence="3" type="ORF">FHS34_004206</name>
</gene>
<name>A0A7W9PVM0_9ACTN</name>
<dbReference type="CDD" id="cd00161">
    <property type="entry name" value="beta-trefoil_Ricin-like"/>
    <property type="match status" value="1"/>
</dbReference>
<evidence type="ECO:0000259" key="2">
    <source>
        <dbReference type="SMART" id="SM00458"/>
    </source>
</evidence>
<proteinExistence type="predicted"/>
<organism evidence="3 4">
    <name type="scientific">Streptomyces echinatus</name>
    <dbReference type="NCBI Taxonomy" id="67293"/>
    <lineage>
        <taxon>Bacteria</taxon>
        <taxon>Bacillati</taxon>
        <taxon>Actinomycetota</taxon>
        <taxon>Actinomycetes</taxon>
        <taxon>Kitasatosporales</taxon>
        <taxon>Streptomycetaceae</taxon>
        <taxon>Streptomyces</taxon>
    </lineage>
</organism>
<dbReference type="SUPFAM" id="SSF50370">
    <property type="entry name" value="Ricin B-like lectins"/>
    <property type="match status" value="1"/>
</dbReference>
<comment type="caution">
    <text evidence="3">The sequence shown here is derived from an EMBL/GenBank/DDBJ whole genome shotgun (WGS) entry which is preliminary data.</text>
</comment>
<dbReference type="EMBL" id="JACHJK010000007">
    <property type="protein sequence ID" value="MBB5928736.1"/>
    <property type="molecule type" value="Genomic_DNA"/>
</dbReference>
<reference evidence="3 4" key="1">
    <citation type="submission" date="2020-08" db="EMBL/GenBank/DDBJ databases">
        <title>Genomic Encyclopedia of Type Strains, Phase III (KMG-III): the genomes of soil and plant-associated and newly described type strains.</title>
        <authorList>
            <person name="Whitman W."/>
        </authorList>
    </citation>
    <scope>NUCLEOTIDE SEQUENCE [LARGE SCALE GENOMIC DNA]</scope>
    <source>
        <strain evidence="3 4">CECT 3313</strain>
    </source>
</reference>
<evidence type="ECO:0000313" key="3">
    <source>
        <dbReference type="EMBL" id="MBB5928736.1"/>
    </source>
</evidence>
<feature type="domain" description="Ricin B lectin" evidence="2">
    <location>
        <begin position="43"/>
        <end position="184"/>
    </location>
</feature>
<evidence type="ECO:0000313" key="4">
    <source>
        <dbReference type="Proteomes" id="UP000585836"/>
    </source>
</evidence>
<keyword evidence="4" id="KW-1185">Reference proteome</keyword>
<evidence type="ECO:0000256" key="1">
    <source>
        <dbReference type="SAM" id="SignalP"/>
    </source>
</evidence>
<feature type="chain" id="PRO_5030709050" description="Ricin B lectin domain-containing protein" evidence="1">
    <location>
        <begin position="32"/>
        <end position="191"/>
    </location>
</feature>
<dbReference type="SMART" id="SM00458">
    <property type="entry name" value="RICIN"/>
    <property type="match status" value="1"/>
</dbReference>
<dbReference type="PROSITE" id="PS50231">
    <property type="entry name" value="RICIN_B_LECTIN"/>
    <property type="match status" value="1"/>
</dbReference>
<accession>A0A7W9PVM0</accession>
<dbReference type="Proteomes" id="UP000585836">
    <property type="component" value="Unassembled WGS sequence"/>
</dbReference>
<keyword evidence="1" id="KW-0732">Signal</keyword>
<dbReference type="Gene3D" id="2.80.10.50">
    <property type="match status" value="2"/>
</dbReference>
<dbReference type="InterPro" id="IPR000772">
    <property type="entry name" value="Ricin_B_lectin"/>
</dbReference>
<sequence>MRRNSRRHRLLTASTVLVAGGIMLLPDAAVARPVMPGAPAQVSGSFQFVNLRTGKCATVAGGVTTANNQPLVQFTCDQDLSRRWIVANGNGVSDQLVNERTRKCLTVAGGVSTDNNQPLVQFTCDTDPSRRWRLVRVSGANVFQVVNQRTGKCLTVAGGVSTDNNHPLVQFTCDSDPSRRWILKRVGVILD</sequence>
<dbReference type="RefSeq" id="WP_184967568.1">
    <property type="nucleotide sequence ID" value="NZ_JACHJK010000007.1"/>
</dbReference>
<dbReference type="InterPro" id="IPR035992">
    <property type="entry name" value="Ricin_B-like_lectins"/>
</dbReference>
<feature type="signal peptide" evidence="1">
    <location>
        <begin position="1"/>
        <end position="31"/>
    </location>
</feature>
<dbReference type="Pfam" id="PF00652">
    <property type="entry name" value="Ricin_B_lectin"/>
    <property type="match status" value="1"/>
</dbReference>